<gene>
    <name evidence="1" type="ORF">JMJ35_008450</name>
</gene>
<reference evidence="1" key="1">
    <citation type="submission" date="2023-03" db="EMBL/GenBank/DDBJ databases">
        <title>Complete genome of Cladonia borealis.</title>
        <authorList>
            <person name="Park H."/>
        </authorList>
    </citation>
    <scope>NUCLEOTIDE SEQUENCE</scope>
    <source>
        <strain evidence="1">ANT050790</strain>
    </source>
</reference>
<evidence type="ECO:0000313" key="2">
    <source>
        <dbReference type="Proteomes" id="UP001166286"/>
    </source>
</evidence>
<organism evidence="1 2">
    <name type="scientific">Cladonia borealis</name>
    <dbReference type="NCBI Taxonomy" id="184061"/>
    <lineage>
        <taxon>Eukaryota</taxon>
        <taxon>Fungi</taxon>
        <taxon>Dikarya</taxon>
        <taxon>Ascomycota</taxon>
        <taxon>Pezizomycotina</taxon>
        <taxon>Lecanoromycetes</taxon>
        <taxon>OSLEUM clade</taxon>
        <taxon>Lecanoromycetidae</taxon>
        <taxon>Lecanorales</taxon>
        <taxon>Lecanorineae</taxon>
        <taxon>Cladoniaceae</taxon>
        <taxon>Cladonia</taxon>
    </lineage>
</organism>
<comment type="caution">
    <text evidence="1">The sequence shown here is derived from an EMBL/GenBank/DDBJ whole genome shotgun (WGS) entry which is preliminary data.</text>
</comment>
<dbReference type="EMBL" id="JAFEKC020000019">
    <property type="protein sequence ID" value="KAK0509079.1"/>
    <property type="molecule type" value="Genomic_DNA"/>
</dbReference>
<dbReference type="Proteomes" id="UP001166286">
    <property type="component" value="Unassembled WGS sequence"/>
</dbReference>
<protein>
    <submittedName>
        <fullName evidence="1">Uncharacterized protein</fullName>
    </submittedName>
</protein>
<name>A0AA39QVF1_9LECA</name>
<dbReference type="AlphaFoldDB" id="A0AA39QVF1"/>
<keyword evidence="2" id="KW-1185">Reference proteome</keyword>
<sequence>MCKISQILLHAHRVKKQCRECHVLPVVYTCIPNNGVTGTMNRHDSEEVETYEIEVQPAESGEKRRRIEHMQGLSSDELSDFANVPHIPFVENSRLPAKIDRRGYPRLIHIEHFTKETNTDDLTMADFVAAILFHHNPHTLTAFFDERRYPKFGFAERNPSKAQDFAIERERKKNGLVCGYGAGYLFEKYVYLVEADGRWVPESFKEYLASTIMDKALIEQMAEKTGKDLLCGKVWIEGHGSIIRIDGTI</sequence>
<evidence type="ECO:0000313" key="1">
    <source>
        <dbReference type="EMBL" id="KAK0509079.1"/>
    </source>
</evidence>
<proteinExistence type="predicted"/>
<accession>A0AA39QVF1</accession>